<dbReference type="AlphaFoldDB" id="A0A6L2NPM5"/>
<comment type="caution">
    <text evidence="2">The sequence shown here is derived from an EMBL/GenBank/DDBJ whole genome shotgun (WGS) entry which is preliminary data.</text>
</comment>
<feature type="transmembrane region" description="Helical" evidence="1">
    <location>
        <begin position="90"/>
        <end position="113"/>
    </location>
</feature>
<feature type="transmembrane region" description="Helical" evidence="1">
    <location>
        <begin position="164"/>
        <end position="185"/>
    </location>
</feature>
<evidence type="ECO:0000313" key="2">
    <source>
        <dbReference type="EMBL" id="GEU88100.1"/>
    </source>
</evidence>
<gene>
    <name evidence="2" type="ORF">Tci_060078</name>
</gene>
<evidence type="ECO:0000256" key="1">
    <source>
        <dbReference type="SAM" id="Phobius"/>
    </source>
</evidence>
<protein>
    <submittedName>
        <fullName evidence="2">Uncharacterized protein</fullName>
    </submittedName>
</protein>
<reference evidence="2" key="1">
    <citation type="journal article" date="2019" name="Sci. Rep.">
        <title>Draft genome of Tanacetum cinerariifolium, the natural source of mosquito coil.</title>
        <authorList>
            <person name="Yamashiro T."/>
            <person name="Shiraishi A."/>
            <person name="Satake H."/>
            <person name="Nakayama K."/>
        </authorList>
    </citation>
    <scope>NUCLEOTIDE SEQUENCE</scope>
</reference>
<accession>A0A6L2NPM5</accession>
<sequence>MIGLTLELGSGSIIELSSAGYKDAPSSDLVCFWYSGYSLGIPQYGLVNAMYYKPLLNSCTLIEFSWFYSLPLLCVGFFDHEFFLITLKSMILFLLGSSGGHAILSAAIFLGIWTTVYATYSFWWSQFTLMDQCCMKDVGHIMASHRTSLLCIVKINCTFRLLNYGLWVCKLFIGSLYLLFCTSYMENDDIGAVHWMLDGKDGERYHARDINVLNAIKLQIFWRDHGGTIDQFFQFCVYVES</sequence>
<name>A0A6L2NPM5_TANCI</name>
<keyword evidence="1" id="KW-0812">Transmembrane</keyword>
<keyword evidence="1" id="KW-1133">Transmembrane helix</keyword>
<organism evidence="2">
    <name type="scientific">Tanacetum cinerariifolium</name>
    <name type="common">Dalmatian daisy</name>
    <name type="synonym">Chrysanthemum cinerariifolium</name>
    <dbReference type="NCBI Taxonomy" id="118510"/>
    <lineage>
        <taxon>Eukaryota</taxon>
        <taxon>Viridiplantae</taxon>
        <taxon>Streptophyta</taxon>
        <taxon>Embryophyta</taxon>
        <taxon>Tracheophyta</taxon>
        <taxon>Spermatophyta</taxon>
        <taxon>Magnoliopsida</taxon>
        <taxon>eudicotyledons</taxon>
        <taxon>Gunneridae</taxon>
        <taxon>Pentapetalae</taxon>
        <taxon>asterids</taxon>
        <taxon>campanulids</taxon>
        <taxon>Asterales</taxon>
        <taxon>Asteraceae</taxon>
        <taxon>Asteroideae</taxon>
        <taxon>Anthemideae</taxon>
        <taxon>Anthemidinae</taxon>
        <taxon>Tanacetum</taxon>
    </lineage>
</organism>
<dbReference type="EMBL" id="BKCJ010009675">
    <property type="protein sequence ID" value="GEU88100.1"/>
    <property type="molecule type" value="Genomic_DNA"/>
</dbReference>
<feature type="transmembrane region" description="Helical" evidence="1">
    <location>
        <begin position="55"/>
        <end position="78"/>
    </location>
</feature>
<proteinExistence type="predicted"/>
<keyword evidence="1" id="KW-0472">Membrane</keyword>